<feature type="domain" description="Carrier" evidence="4">
    <location>
        <begin position="2652"/>
        <end position="2727"/>
    </location>
</feature>
<evidence type="ECO:0000256" key="3">
    <source>
        <dbReference type="ARBA" id="ARBA00022553"/>
    </source>
</evidence>
<dbReference type="PROSITE" id="PS00012">
    <property type="entry name" value="PHOSPHOPANTETHEINE"/>
    <property type="match status" value="3"/>
</dbReference>
<dbReference type="InterPro" id="IPR025110">
    <property type="entry name" value="AMP-bd_C"/>
</dbReference>
<dbReference type="InterPro" id="IPR020806">
    <property type="entry name" value="PKS_PP-bd"/>
</dbReference>
<name>A0ABY4Y9R0_9GAMM</name>
<dbReference type="Gene3D" id="3.40.50.1820">
    <property type="entry name" value="alpha/beta hydrolase"/>
    <property type="match status" value="1"/>
</dbReference>
<keyword evidence="6" id="KW-1185">Reference proteome</keyword>
<dbReference type="InterPro" id="IPR000873">
    <property type="entry name" value="AMP-dep_synth/lig_dom"/>
</dbReference>
<dbReference type="Gene3D" id="3.30.559.10">
    <property type="entry name" value="Chloramphenicol acetyltransferase-like domain"/>
    <property type="match status" value="2"/>
</dbReference>
<feature type="domain" description="Carrier" evidence="4">
    <location>
        <begin position="1609"/>
        <end position="1684"/>
    </location>
</feature>
<dbReference type="InterPro" id="IPR045851">
    <property type="entry name" value="AMP-bd_C_sf"/>
</dbReference>
<dbReference type="InterPro" id="IPR029058">
    <property type="entry name" value="AB_hydrolase_fold"/>
</dbReference>
<dbReference type="Gene3D" id="2.30.38.10">
    <property type="entry name" value="Luciferase, Domain 3"/>
    <property type="match status" value="3"/>
</dbReference>
<dbReference type="InterPro" id="IPR023213">
    <property type="entry name" value="CAT-like_dom_sf"/>
</dbReference>
<dbReference type="SUPFAM" id="SSF56801">
    <property type="entry name" value="Acetyl-CoA synthetase-like"/>
    <property type="match status" value="3"/>
</dbReference>
<evidence type="ECO:0000313" key="5">
    <source>
        <dbReference type="EMBL" id="USQ14370.1"/>
    </source>
</evidence>
<evidence type="ECO:0000256" key="1">
    <source>
        <dbReference type="ARBA" id="ARBA00001957"/>
    </source>
</evidence>
<dbReference type="InterPro" id="IPR006162">
    <property type="entry name" value="Ppantetheine_attach_site"/>
</dbReference>
<protein>
    <submittedName>
        <fullName evidence="5">Amino acid adenylation domain-containing protein</fullName>
    </submittedName>
</protein>
<sequence length="2979" mass="341308">MNNLVLSEIINEEEERLFFHWNETQHNFNITRCIHQMFEDIVQKIPHEIALIYQNEKLTFDELNKRANRFAHFLLTKGVGPGCYVGVCTYRNIDLIVILLAILKTGAAYLTLDPRSPVKHLQYQLNDSGAMLLVTTSFLQDKLNSYPNVIVNYNVNYFLNFPDVNIESVAKVQDIVDIFYTSGTTSHPKAVCSSHLNRLNRFFWMWKHYPFTKDETGCQKTSLVFVDSSWEIWGCLLQGVKLVIIPEELILEPGKFIDSLVQHNVTRLVVVPSYLEMLLKNCYQEINKLTGLKICSISGEKLTSALANKVTSLLPNCIFLNLYGQTEGGGDSLFYQVPSKIHLGSVIPIGRPIANMKAYVLNKTLSLAKILEVGELAIAGYGLAENYLNNPTQTATQFMLNTFCKEPGYERLYLTGDLVRWLSDGSLEYIGRKDNQIKLRGYRIEPGEIEHAISSYDGIQQSVVLAREKRASESTYKYLVAYYTCDKDIDEVKLRGYLSEQLPDYMIPNVFVSMSSFPLTLNGKLDRASLPAPDVTMESALYVAPGTELEQGMCSIWQAILGLPRVGIHDDFFRLGGNSILAIQASHQISQLTDKKISVIDIFYYKTIDGLSKVLATKEQRLVIPALRSNRAVLSFAQERLWFIEQYEQGTNAYHVPFAYELTSSIKLSSLKNALNSVVARHEIFRTLIVQAPSGVSYQQVEEVASFPLMEEQISERELSARMDKAINTPFNLEREYPVRGYLYTLDENSRRYLLIIIHHIAFDGWSIELLMKELNQYYQQDVNGLVVDLPALSIQYKDFSVWQRAYLTEAKLRQEISYWQSKLAGYQPLDLPTDSPRPNVIDYRGESFNFTLSEDVSFKLRQLAKSKGVTLYAVLLSGFYILLSKYTGQDDLIIGTPFANRHYEQLEDLIGFFVNSLPIRVQLKPEQTIDEFITQVYHEIIDVQRHQDLPFDKLVSSMKIEPDQSRHPIFQVMFGMERVNIPQAMEQLLKPIELQDYYKIAKFDLSLFVDDGHPALRGGIDYAKNLYKQETIQRFMEHYKWILEQISDNPSIPILEYEVLSSKEYTEIVYEWNATDKEHSFDKTLHQLFEEQAARTPDNIAVMFEGQQLTYQELDEQSNQLARYIRQQYKMESEAHELPKDTLIAIFLDRSLDMIIAILGILKAGAAYVPIDLKCPTERLVYMLEDTNSIFLLTHSYLINQLQTNKYYKTRLIFLDDNFYQLEAKSKLPIYSRISDLAYVMYTSGTSGFPKGVMVEHCAISSKIQSLIRYYSLTAQFRCLYYGSCGFDVSIEDIFLPLLTGSTLCVAPSGVQTNIEILVELVVRHKINIINFVPSLLSVFIDYISNNKKLDCSSLQYIISGGEALNSDILHRYFKHIDALLFNAYGPTENTIDTTIMKFSSRVNLPISIGYPIANTKVYILDKHKKPVPIGVVGELYIGGAGLARGYLNNPELNESKFILNPFATESDSVKGYTRLYRTGDLVRWLSDGSLEYIGRKDNQIKLRGYRIEPGEIEHAISSYDGIQQSVVLAREKRASESTYKYLVAYYTCDKDIDEVKLRGYLSEQLPDYMIPNVFVSMSSFPLTLNGKLDRASLPAPDVTMESALYVAPGTELEQGMCSIWQAILGLPRVGIHDDFFRLGGNSILAIQASHQISQLTDKKISVIDIFYYKTIDGLSKVLATKEQRLVIPALRSNRAVLSFAQERLWFIEQYEQGTNAYHVPFAYELTSSIKLSSLKNALNSVVARHEIFRTLIVQAPSGVSYQQVEEVASFPLMEEQISERELSARMDKAINTPFNLEREYPVRGYLYTLDENSRRYLLIIIHHIAFDGWSIELLMKELNQYYQQDVNGLVVDLPALSIQYKDFSVWQRAYLTEAKLRQEISYWQSKLAGYQPLDLPTDSPRPNVIDYRGESFNFTLSEDVSFKLRQLAKSKGVTLYAVLLSGFYILLSKYTGQDDLIIGTPFANRHYEQLEDLIGFFVNSLPIRVQLKPEQTIDEFITQVYHEIIDVQRHQDLPFDKLVSSMKIEPDQSRHPIFQVMFGMERVNIPQAMEQLLKPIELQDYYKIAKFDLSLFVDDGRSTLKGTISGATSLFHHETIRRLALYYQIVLEKMSENLDIMTRDCNILSPEEYNKIVYEWNETEQIYPFDKPVHKLFEEQVERTPDKLAVIYKEQLLNYQQLNEQANQLAHYLQSLGIKPETHVAISMDISIEMIIGLMGILKSGGAFVPFDPNLPKQRLQALLNETNVRFIITQSFLNERFSDSNIICINLDHKNLFIEEKNTNIELCVSGNNLAYIMYTSGSTGHPKGVEIEHHSLTNLCVYCKSQFNLNIDETDRVSVYAKFGYDGFASEVFPYLIYGASLHIVPADIRYDPERLNNWMHQQQITTASLPTKIAEEFFNKPNETLRVIHTSGELLKKVYSNKYKIINNYGPTEGTILTTSYLIEKSENLLIGKPISNVKVYILNNNLYPNPIGVVGELYIGGVGLARGYLNSPELTKEKFIPNPFVTAEDLNENRNLKLYKTGDLARYFSDGNIEIIGRIDEQVKIRGYRIELPEIEQALSTYDGIFQSVVLAKERTLPQGNIKCLVAYYVSKQFINEDILRDHLSKYLPDYMIPISFIFMANLPLTRNGKLDKKRLPSPDFSIKNIPFIAPETDLERKMCFIWQTVLGINQVGVTDDFFRLGGDSISGMQLTARMNQSLKMNISVSDIFSQKTILNIVNSCVGDRNKNPLIKKLNTKNHFLPIIYFVHPASSGCEVYQSLADLLDCQFQSIGVDNYNMNNKEKIDNLAEISNYYIQEVNQLFPFSQEIFLCGWSLGGQIALEMAYKLEQKGFNKINVFLLDTVLYYDESLRDIIDTFDDNSYEEFKNYLLRQNLDEQDVERMCDAYNAEVSISYNEISGRLSNTNITLFKALEINNTFSDAHHLRLEKYKCLIEDNNIQKVSAQKIKVVTLDCHHGNIMKKANEIKKIILESVEDLR</sequence>
<dbReference type="SUPFAM" id="SSF47336">
    <property type="entry name" value="ACP-like"/>
    <property type="match status" value="3"/>
</dbReference>
<organism evidence="5 6">
    <name type="scientific">Legionella lytica</name>
    <dbReference type="NCBI Taxonomy" id="96232"/>
    <lineage>
        <taxon>Bacteria</taxon>
        <taxon>Pseudomonadati</taxon>
        <taxon>Pseudomonadota</taxon>
        <taxon>Gammaproteobacteria</taxon>
        <taxon>Legionellales</taxon>
        <taxon>Legionellaceae</taxon>
        <taxon>Legionella</taxon>
    </lineage>
</organism>
<dbReference type="NCBIfam" id="TIGR01733">
    <property type="entry name" value="AA-adenyl-dom"/>
    <property type="match status" value="3"/>
</dbReference>
<accession>A0ABY4Y9R0</accession>
<dbReference type="InterPro" id="IPR010071">
    <property type="entry name" value="AA_adenyl_dom"/>
</dbReference>
<dbReference type="InterPro" id="IPR020845">
    <property type="entry name" value="AMP-binding_CS"/>
</dbReference>
<dbReference type="Gene3D" id="3.40.50.980">
    <property type="match status" value="6"/>
</dbReference>
<dbReference type="PANTHER" id="PTHR45527">
    <property type="entry name" value="NONRIBOSOMAL PEPTIDE SYNTHETASE"/>
    <property type="match status" value="1"/>
</dbReference>
<dbReference type="Gene3D" id="1.10.1200.10">
    <property type="entry name" value="ACP-like"/>
    <property type="match status" value="3"/>
</dbReference>
<dbReference type="InterPro" id="IPR036736">
    <property type="entry name" value="ACP-like_sf"/>
</dbReference>
<feature type="domain" description="Carrier" evidence="4">
    <location>
        <begin position="544"/>
        <end position="619"/>
    </location>
</feature>
<dbReference type="PANTHER" id="PTHR45527:SF1">
    <property type="entry name" value="FATTY ACID SYNTHASE"/>
    <property type="match status" value="1"/>
</dbReference>
<dbReference type="EMBL" id="CP071527">
    <property type="protein sequence ID" value="USQ14370.1"/>
    <property type="molecule type" value="Genomic_DNA"/>
</dbReference>
<comment type="cofactor">
    <cofactor evidence="1">
        <name>pantetheine 4'-phosphate</name>
        <dbReference type="ChEBI" id="CHEBI:47942"/>
    </cofactor>
</comment>
<dbReference type="Proteomes" id="UP001057474">
    <property type="component" value="Chromosome"/>
</dbReference>
<dbReference type="InterPro" id="IPR009081">
    <property type="entry name" value="PP-bd_ACP"/>
</dbReference>
<gene>
    <name evidence="5" type="ORF">J2N86_03315</name>
</gene>
<dbReference type="CDD" id="cd19531">
    <property type="entry name" value="LCL_NRPS-like"/>
    <property type="match status" value="2"/>
</dbReference>
<keyword evidence="2" id="KW-0596">Phosphopantetheine</keyword>
<evidence type="ECO:0000259" key="4">
    <source>
        <dbReference type="PROSITE" id="PS50075"/>
    </source>
</evidence>
<dbReference type="Pfam" id="PF13193">
    <property type="entry name" value="AMP-binding_C"/>
    <property type="match status" value="1"/>
</dbReference>
<dbReference type="InterPro" id="IPR001031">
    <property type="entry name" value="Thioesterase"/>
</dbReference>
<reference evidence="5" key="1">
    <citation type="submission" date="2021-03" db="EMBL/GenBank/DDBJ databases">
        <title>Legionella lytica PCM 2298.</title>
        <authorList>
            <person name="Koper P."/>
        </authorList>
    </citation>
    <scope>NUCLEOTIDE SEQUENCE</scope>
    <source>
        <strain evidence="5">PCM 2298</strain>
    </source>
</reference>
<dbReference type="PROSITE" id="PS50075">
    <property type="entry name" value="CARRIER"/>
    <property type="match status" value="3"/>
</dbReference>
<dbReference type="Gene3D" id="3.30.300.30">
    <property type="match status" value="3"/>
</dbReference>
<dbReference type="PROSITE" id="PS00455">
    <property type="entry name" value="AMP_BINDING"/>
    <property type="match status" value="3"/>
</dbReference>
<dbReference type="InterPro" id="IPR001242">
    <property type="entry name" value="Condensation_dom"/>
</dbReference>
<dbReference type="Pfam" id="PF00975">
    <property type="entry name" value="Thioesterase"/>
    <property type="match status" value="1"/>
</dbReference>
<dbReference type="Pfam" id="PF00501">
    <property type="entry name" value="AMP-binding"/>
    <property type="match status" value="3"/>
</dbReference>
<dbReference type="SMART" id="SM00823">
    <property type="entry name" value="PKS_PP"/>
    <property type="match status" value="3"/>
</dbReference>
<dbReference type="Pfam" id="PF00550">
    <property type="entry name" value="PP-binding"/>
    <property type="match status" value="3"/>
</dbReference>
<proteinExistence type="predicted"/>
<dbReference type="SUPFAM" id="SSF52777">
    <property type="entry name" value="CoA-dependent acyltransferases"/>
    <property type="match status" value="4"/>
</dbReference>
<dbReference type="RefSeq" id="WP_252580988.1">
    <property type="nucleotide sequence ID" value="NZ_CP071527.1"/>
</dbReference>
<dbReference type="Gene3D" id="3.30.559.30">
    <property type="entry name" value="Nonribosomal peptide synthetase, condensation domain"/>
    <property type="match status" value="2"/>
</dbReference>
<evidence type="ECO:0000256" key="2">
    <source>
        <dbReference type="ARBA" id="ARBA00022450"/>
    </source>
</evidence>
<dbReference type="SUPFAM" id="SSF53474">
    <property type="entry name" value="alpha/beta-Hydrolases"/>
    <property type="match status" value="1"/>
</dbReference>
<dbReference type="Pfam" id="PF00668">
    <property type="entry name" value="Condensation"/>
    <property type="match status" value="2"/>
</dbReference>
<evidence type="ECO:0000313" key="6">
    <source>
        <dbReference type="Proteomes" id="UP001057474"/>
    </source>
</evidence>
<dbReference type="NCBIfam" id="NF003417">
    <property type="entry name" value="PRK04813.1"/>
    <property type="match status" value="3"/>
</dbReference>
<keyword evidence="3" id="KW-0597">Phosphoprotein</keyword>
<dbReference type="CDD" id="cd05930">
    <property type="entry name" value="A_NRPS"/>
    <property type="match status" value="3"/>
</dbReference>